<dbReference type="EMBL" id="NOJZ02000051">
    <property type="protein sequence ID" value="RDY22470.1"/>
    <property type="molecule type" value="Genomic_DNA"/>
</dbReference>
<organism evidence="2 3">
    <name type="scientific">Romboutsia maritimum</name>
    <dbReference type="NCBI Taxonomy" id="2020948"/>
    <lineage>
        <taxon>Bacteria</taxon>
        <taxon>Bacillati</taxon>
        <taxon>Bacillota</taxon>
        <taxon>Clostridia</taxon>
        <taxon>Peptostreptococcales</taxon>
        <taxon>Peptostreptococcaceae</taxon>
        <taxon>Romboutsia</taxon>
    </lineage>
</organism>
<accession>A0A371IPQ5</accession>
<feature type="transmembrane region" description="Helical" evidence="1">
    <location>
        <begin position="12"/>
        <end position="29"/>
    </location>
</feature>
<keyword evidence="3" id="KW-1185">Reference proteome</keyword>
<evidence type="ECO:0000313" key="2">
    <source>
        <dbReference type="EMBL" id="RDY22470.1"/>
    </source>
</evidence>
<feature type="transmembrane region" description="Helical" evidence="1">
    <location>
        <begin position="77"/>
        <end position="94"/>
    </location>
</feature>
<sequence>MSNSKYGVKSKLIFEFLLITYFYIASLSNKFTPGINSSGIISTLVWIIVLSGFAIYNKKFNDIIDESSKTILSKVNSIAVQFVLYSFGVVAIYFSTPFTQSIDISNLDFGIMIITILFLLVTLRLSLFIYFDRKGIYE</sequence>
<protein>
    <submittedName>
        <fullName evidence="2">Uncharacterized protein</fullName>
    </submittedName>
</protein>
<keyword evidence="1" id="KW-0812">Transmembrane</keyword>
<keyword evidence="1" id="KW-1133">Transmembrane helix</keyword>
<evidence type="ECO:0000256" key="1">
    <source>
        <dbReference type="SAM" id="Phobius"/>
    </source>
</evidence>
<feature type="transmembrane region" description="Helical" evidence="1">
    <location>
        <begin position="35"/>
        <end position="56"/>
    </location>
</feature>
<comment type="caution">
    <text evidence="2">The sequence shown here is derived from an EMBL/GenBank/DDBJ whole genome shotgun (WGS) entry which is preliminary data.</text>
</comment>
<evidence type="ECO:0000313" key="3">
    <source>
        <dbReference type="Proteomes" id="UP000243494"/>
    </source>
</evidence>
<feature type="transmembrane region" description="Helical" evidence="1">
    <location>
        <begin position="109"/>
        <end position="131"/>
    </location>
</feature>
<dbReference type="OrthoDB" id="1755764at2"/>
<dbReference type="AlphaFoldDB" id="A0A371IPQ5"/>
<name>A0A371IPQ5_9FIRM</name>
<keyword evidence="1" id="KW-0472">Membrane</keyword>
<reference evidence="2 3" key="1">
    <citation type="journal article" date="2017" name="Genome Announc.">
        <title>Draft Genome Sequence of Romboutsia maritimum sp. nov. Strain CCRI-22766(T), Isolated from Coastal Estuarine Mud.</title>
        <authorList>
            <person name="Maheux A.F."/>
            <person name="Boudreau D.K."/>
            <person name="Berube E."/>
            <person name="Boissinot M."/>
            <person name="Raymond F."/>
            <person name="Brodeur S."/>
            <person name="Corbeil J."/>
            <person name="Brightwell G."/>
            <person name="Broda D."/>
            <person name="Omar R.F."/>
            <person name="Bergeron M.G."/>
        </authorList>
    </citation>
    <scope>NUCLEOTIDE SEQUENCE [LARGE SCALE GENOMIC DNA]</scope>
    <source>
        <strain evidence="2 3">CCRI-22766</strain>
    </source>
</reference>
<dbReference type="RefSeq" id="WP_095405278.1">
    <property type="nucleotide sequence ID" value="NZ_NOJZ02000051.1"/>
</dbReference>
<gene>
    <name evidence="2" type="ORF">CHF27_013265</name>
</gene>
<proteinExistence type="predicted"/>
<dbReference type="Proteomes" id="UP000243494">
    <property type="component" value="Unassembled WGS sequence"/>
</dbReference>